<dbReference type="InterPro" id="IPR043130">
    <property type="entry name" value="CDP-OH_PTrfase_TM_dom"/>
</dbReference>
<dbReference type="Pfam" id="PF01066">
    <property type="entry name" value="CDP-OH_P_transf"/>
    <property type="match status" value="1"/>
</dbReference>
<dbReference type="RefSeq" id="WP_202336623.1">
    <property type="nucleotide sequence ID" value="NZ_CP068439.1"/>
</dbReference>
<comment type="similarity">
    <text evidence="2">Belongs to the CDP-alcohol phosphatidyltransferase class-I family.</text>
</comment>
<dbReference type="PROSITE" id="PS00379">
    <property type="entry name" value="CDP_ALCOHOL_P_TRANSF"/>
    <property type="match status" value="1"/>
</dbReference>
<feature type="transmembrane region" description="Helical" evidence="3">
    <location>
        <begin position="142"/>
        <end position="165"/>
    </location>
</feature>
<keyword evidence="5" id="KW-1185">Reference proteome</keyword>
<organism evidence="4 5">
    <name type="scientific">Aequorivita iocasae</name>
    <dbReference type="NCBI Taxonomy" id="2803865"/>
    <lineage>
        <taxon>Bacteria</taxon>
        <taxon>Pseudomonadati</taxon>
        <taxon>Bacteroidota</taxon>
        <taxon>Flavobacteriia</taxon>
        <taxon>Flavobacteriales</taxon>
        <taxon>Flavobacteriaceae</taxon>
        <taxon>Aequorivita</taxon>
    </lineage>
</organism>
<reference evidence="4 5" key="1">
    <citation type="submission" date="2021-01" db="EMBL/GenBank/DDBJ databases">
        <title>Aequorivita sp. strain KX20305, a bacterium isolated from the sediment collected at a cold seep field in South China Sea.</title>
        <authorList>
            <person name="Zhang H."/>
            <person name="Li C."/>
        </authorList>
    </citation>
    <scope>NUCLEOTIDE SEQUENCE [LARGE SCALE GENOMIC DNA]</scope>
    <source>
        <strain evidence="4 5">KX20305</strain>
    </source>
</reference>
<feature type="transmembrane region" description="Helical" evidence="3">
    <location>
        <begin position="177"/>
        <end position="201"/>
    </location>
</feature>
<protein>
    <submittedName>
        <fullName evidence="4">CDP-alcohol phosphatidyltransferase family protein</fullName>
    </submittedName>
</protein>
<dbReference type="PROSITE" id="PS51257">
    <property type="entry name" value="PROKAR_LIPOPROTEIN"/>
    <property type="match status" value="1"/>
</dbReference>
<feature type="transmembrane region" description="Helical" evidence="3">
    <location>
        <begin position="113"/>
        <end position="130"/>
    </location>
</feature>
<gene>
    <name evidence="4" type="ORF">JK629_00400</name>
</gene>
<dbReference type="Gene3D" id="1.20.120.1760">
    <property type="match status" value="1"/>
</dbReference>
<dbReference type="InterPro" id="IPR048254">
    <property type="entry name" value="CDP_ALCOHOL_P_TRANSF_CS"/>
</dbReference>
<evidence type="ECO:0000313" key="5">
    <source>
        <dbReference type="Proteomes" id="UP000629420"/>
    </source>
</evidence>
<keyword evidence="3" id="KW-1133">Transmembrane helix</keyword>
<dbReference type="EMBL" id="CP068439">
    <property type="protein sequence ID" value="QQX76768.1"/>
    <property type="molecule type" value="Genomic_DNA"/>
</dbReference>
<dbReference type="Proteomes" id="UP000629420">
    <property type="component" value="Chromosome"/>
</dbReference>
<dbReference type="InterPro" id="IPR000462">
    <property type="entry name" value="CDP-OH_P_trans"/>
</dbReference>
<accession>A0ABX7DRP9</accession>
<evidence type="ECO:0000313" key="4">
    <source>
        <dbReference type="EMBL" id="QQX76768.1"/>
    </source>
</evidence>
<sequence>MNISKQIPNIITSLNILCGCVAILFAISGDLITASFFVFLGIFFDFFDGLAARLLKAQSEVGLQLDSLADVITSGVAPGVVMYQMLNLSYFHQMQTLTETFSLEGWNVSFKNYLPLIGLLIVIASAYRLAKFNVDTRQTSGFIGLPTPANALLILSLPLILQFQYSELAETIILNRWFLIGMTLLSCILLNAEIPLFALKFKTWDFKSNAVRYVFLIICGVLLVLLKFLAIPFIILLYILLSLVNHKEHQEGTKHTKKSL</sequence>
<proteinExistence type="inferred from homology"/>
<name>A0ABX7DRP9_9FLAO</name>
<feature type="transmembrane region" description="Helical" evidence="3">
    <location>
        <begin position="213"/>
        <end position="241"/>
    </location>
</feature>
<evidence type="ECO:0000256" key="1">
    <source>
        <dbReference type="ARBA" id="ARBA00022679"/>
    </source>
</evidence>
<keyword evidence="3" id="KW-0472">Membrane</keyword>
<keyword evidence="3" id="KW-0812">Transmembrane</keyword>
<keyword evidence="1 2" id="KW-0808">Transferase</keyword>
<evidence type="ECO:0000256" key="3">
    <source>
        <dbReference type="SAM" id="Phobius"/>
    </source>
</evidence>
<evidence type="ECO:0000256" key="2">
    <source>
        <dbReference type="RuleBase" id="RU003750"/>
    </source>
</evidence>